<evidence type="ECO:0008006" key="3">
    <source>
        <dbReference type="Google" id="ProtNLM"/>
    </source>
</evidence>
<name>A0AAD7J6D6_9AGAR</name>
<comment type="caution">
    <text evidence="1">The sequence shown here is derived from an EMBL/GenBank/DDBJ whole genome shotgun (WGS) entry which is preliminary data.</text>
</comment>
<evidence type="ECO:0000313" key="1">
    <source>
        <dbReference type="EMBL" id="KAJ7755996.1"/>
    </source>
</evidence>
<sequence>MKTRILLSMVHKSPRLRCLPSSNILDLVEDVLVLILGSYCDVASVLALSQTSKYLNRLAFSKTVWFSLVSTLVERHFIDSQPDDNSYLGVLSTEQLMGLMKRALQGPKTWQRAEPASAENRFRPTLKLFKYFTQPPSCPPVESRRMVLHPEITPSPLPSNWSYWKYEHRAKLVPGGRYLLYQNYNYLECWSVFQNKLVWKQSTDDSTVSDFDAAWDEDNRLVIVVARNRDTQAFVEVHILNLESKLSDRVLSSRVPHPEAWRRPVMHCAIRGDFVTVYLSYYPREVLLINWRKRSRVMVVTGSILLCPGPYPSSAYQITLTPEHLILARADHLAFSSLSLLFSFWESINEDDEPSSRIGVHDIFVDVIGTIPLKGYPADHRRVLWVFDSPLQRGQFRVWVHTNHNGLLRVCGYEYSIRGTRLSWRSLASFNIPGNSEWGVYPQEMSLYGHTITRDNVCEHRGFWDLSGTYSHGIFLPVNERYPRRQDLGLAPDFLRISTVGNGTLTYCTKQEVVVLYYD</sequence>
<dbReference type="Proteomes" id="UP001215598">
    <property type="component" value="Unassembled WGS sequence"/>
</dbReference>
<proteinExistence type="predicted"/>
<keyword evidence="2" id="KW-1185">Reference proteome</keyword>
<gene>
    <name evidence="1" type="ORF">B0H16DRAFT_709637</name>
</gene>
<dbReference type="AlphaFoldDB" id="A0AAD7J6D6"/>
<dbReference type="InterPro" id="IPR036047">
    <property type="entry name" value="F-box-like_dom_sf"/>
</dbReference>
<dbReference type="EMBL" id="JARKIB010000048">
    <property type="protein sequence ID" value="KAJ7755996.1"/>
    <property type="molecule type" value="Genomic_DNA"/>
</dbReference>
<reference evidence="1" key="1">
    <citation type="submission" date="2023-03" db="EMBL/GenBank/DDBJ databases">
        <title>Massive genome expansion in bonnet fungi (Mycena s.s.) driven by repeated elements and novel gene families across ecological guilds.</title>
        <authorList>
            <consortium name="Lawrence Berkeley National Laboratory"/>
            <person name="Harder C.B."/>
            <person name="Miyauchi S."/>
            <person name="Viragh M."/>
            <person name="Kuo A."/>
            <person name="Thoen E."/>
            <person name="Andreopoulos B."/>
            <person name="Lu D."/>
            <person name="Skrede I."/>
            <person name="Drula E."/>
            <person name="Henrissat B."/>
            <person name="Morin E."/>
            <person name="Kohler A."/>
            <person name="Barry K."/>
            <person name="LaButti K."/>
            <person name="Morin E."/>
            <person name="Salamov A."/>
            <person name="Lipzen A."/>
            <person name="Mereny Z."/>
            <person name="Hegedus B."/>
            <person name="Baldrian P."/>
            <person name="Stursova M."/>
            <person name="Weitz H."/>
            <person name="Taylor A."/>
            <person name="Grigoriev I.V."/>
            <person name="Nagy L.G."/>
            <person name="Martin F."/>
            <person name="Kauserud H."/>
        </authorList>
    </citation>
    <scope>NUCLEOTIDE SEQUENCE</scope>
    <source>
        <strain evidence="1">CBHHK182m</strain>
    </source>
</reference>
<protein>
    <recommendedName>
        <fullName evidence="3">F-box domain-containing protein</fullName>
    </recommendedName>
</protein>
<evidence type="ECO:0000313" key="2">
    <source>
        <dbReference type="Proteomes" id="UP001215598"/>
    </source>
</evidence>
<organism evidence="1 2">
    <name type="scientific">Mycena metata</name>
    <dbReference type="NCBI Taxonomy" id="1033252"/>
    <lineage>
        <taxon>Eukaryota</taxon>
        <taxon>Fungi</taxon>
        <taxon>Dikarya</taxon>
        <taxon>Basidiomycota</taxon>
        <taxon>Agaricomycotina</taxon>
        <taxon>Agaricomycetes</taxon>
        <taxon>Agaricomycetidae</taxon>
        <taxon>Agaricales</taxon>
        <taxon>Marasmiineae</taxon>
        <taxon>Mycenaceae</taxon>
        <taxon>Mycena</taxon>
    </lineage>
</organism>
<dbReference type="SUPFAM" id="SSF81383">
    <property type="entry name" value="F-box domain"/>
    <property type="match status" value="1"/>
</dbReference>
<accession>A0AAD7J6D6</accession>